<keyword evidence="4" id="KW-1003">Cell membrane</keyword>
<feature type="transmembrane region" description="Helical" evidence="8">
    <location>
        <begin position="20"/>
        <end position="42"/>
    </location>
</feature>
<dbReference type="SUPFAM" id="SSF161098">
    <property type="entry name" value="MetI-like"/>
    <property type="match status" value="1"/>
</dbReference>
<evidence type="ECO:0000256" key="4">
    <source>
        <dbReference type="ARBA" id="ARBA00022475"/>
    </source>
</evidence>
<keyword evidence="7 8" id="KW-0472">Membrane</keyword>
<dbReference type="InterPro" id="IPR000515">
    <property type="entry name" value="MetI-like"/>
</dbReference>
<name>A0A845LJV3_HELGE</name>
<accession>A0A845LJV3</accession>
<dbReference type="GO" id="GO:0005886">
    <property type="term" value="C:plasma membrane"/>
    <property type="evidence" value="ECO:0007669"/>
    <property type="project" value="UniProtKB-SubCell"/>
</dbReference>
<dbReference type="Proteomes" id="UP000471031">
    <property type="component" value="Unassembled WGS sequence"/>
</dbReference>
<evidence type="ECO:0000256" key="2">
    <source>
        <dbReference type="ARBA" id="ARBA00007069"/>
    </source>
</evidence>
<feature type="transmembrane region" description="Helical" evidence="8">
    <location>
        <begin position="202"/>
        <end position="224"/>
    </location>
</feature>
<feature type="transmembrane region" description="Helical" evidence="8">
    <location>
        <begin position="262"/>
        <end position="283"/>
    </location>
</feature>
<evidence type="ECO:0000256" key="3">
    <source>
        <dbReference type="ARBA" id="ARBA00022448"/>
    </source>
</evidence>
<dbReference type="AlphaFoldDB" id="A0A845LJV3"/>
<dbReference type="CDD" id="cd06261">
    <property type="entry name" value="TM_PBP2"/>
    <property type="match status" value="1"/>
</dbReference>
<organism evidence="10 11">
    <name type="scientific">Heliomicrobium gestii</name>
    <name type="common">Heliobacterium gestii</name>
    <dbReference type="NCBI Taxonomy" id="2699"/>
    <lineage>
        <taxon>Bacteria</taxon>
        <taxon>Bacillati</taxon>
        <taxon>Bacillota</taxon>
        <taxon>Clostridia</taxon>
        <taxon>Eubacteriales</taxon>
        <taxon>Heliobacteriaceae</taxon>
        <taxon>Heliomicrobium</taxon>
    </lineage>
</organism>
<dbReference type="EMBL" id="WXEX01000009">
    <property type="protein sequence ID" value="MZP43683.1"/>
    <property type="molecule type" value="Genomic_DNA"/>
</dbReference>
<evidence type="ECO:0000256" key="8">
    <source>
        <dbReference type="RuleBase" id="RU363032"/>
    </source>
</evidence>
<protein>
    <submittedName>
        <fullName evidence="10">ABC transporter permease subunit</fullName>
    </submittedName>
</protein>
<keyword evidence="3 8" id="KW-0813">Transport</keyword>
<comment type="subcellular location">
    <subcellularLocation>
        <location evidence="1 8">Cell membrane</location>
        <topology evidence="1 8">Multi-pass membrane protein</topology>
    </subcellularLocation>
</comment>
<evidence type="ECO:0000259" key="9">
    <source>
        <dbReference type="PROSITE" id="PS50928"/>
    </source>
</evidence>
<keyword evidence="5 8" id="KW-0812">Transmembrane</keyword>
<dbReference type="GO" id="GO:0055085">
    <property type="term" value="P:transmembrane transport"/>
    <property type="evidence" value="ECO:0007669"/>
    <property type="project" value="InterPro"/>
</dbReference>
<feature type="transmembrane region" description="Helical" evidence="8">
    <location>
        <begin position="162"/>
        <end position="181"/>
    </location>
</feature>
<dbReference type="Gene3D" id="1.10.3720.10">
    <property type="entry name" value="MetI-like"/>
    <property type="match status" value="1"/>
</dbReference>
<dbReference type="PANTHER" id="PTHR42929">
    <property type="entry name" value="INNER MEMBRANE ABC TRANSPORTER PERMEASE PROTEIN YDCU-RELATED-RELATED"/>
    <property type="match status" value="1"/>
</dbReference>
<dbReference type="PROSITE" id="PS50928">
    <property type="entry name" value="ABC_TM1"/>
    <property type="match status" value="1"/>
</dbReference>
<dbReference type="PANTHER" id="PTHR42929:SF1">
    <property type="entry name" value="INNER MEMBRANE ABC TRANSPORTER PERMEASE PROTEIN YDCU-RELATED"/>
    <property type="match status" value="1"/>
</dbReference>
<gene>
    <name evidence="10" type="ORF">GTO89_11585</name>
</gene>
<comment type="caution">
    <text evidence="10">The sequence shown here is derived from an EMBL/GenBank/DDBJ whole genome shotgun (WGS) entry which is preliminary data.</text>
</comment>
<feature type="transmembrane region" description="Helical" evidence="8">
    <location>
        <begin position="79"/>
        <end position="101"/>
    </location>
</feature>
<reference evidence="10 11" key="1">
    <citation type="submission" date="2020-01" db="EMBL/GenBank/DDBJ databases">
        <title>Whole genome sequence of Heliobacterium gestii DSM 11169.</title>
        <authorList>
            <person name="Kyndt J.A."/>
            <person name="Meyer T.E."/>
        </authorList>
    </citation>
    <scope>NUCLEOTIDE SEQUENCE [LARGE SCALE GENOMIC DNA]</scope>
    <source>
        <strain evidence="10 11">DSM 11169</strain>
    </source>
</reference>
<proteinExistence type="inferred from homology"/>
<evidence type="ECO:0000256" key="5">
    <source>
        <dbReference type="ARBA" id="ARBA00022692"/>
    </source>
</evidence>
<dbReference type="InterPro" id="IPR035906">
    <property type="entry name" value="MetI-like_sf"/>
</dbReference>
<evidence type="ECO:0000256" key="7">
    <source>
        <dbReference type="ARBA" id="ARBA00023136"/>
    </source>
</evidence>
<evidence type="ECO:0000256" key="6">
    <source>
        <dbReference type="ARBA" id="ARBA00022989"/>
    </source>
</evidence>
<keyword evidence="6 8" id="KW-1133">Transmembrane helix</keyword>
<dbReference type="OrthoDB" id="8404154at2"/>
<evidence type="ECO:0000256" key="1">
    <source>
        <dbReference type="ARBA" id="ARBA00004651"/>
    </source>
</evidence>
<feature type="domain" description="ABC transmembrane type-1" evidence="9">
    <location>
        <begin position="73"/>
        <end position="279"/>
    </location>
</feature>
<evidence type="ECO:0000313" key="10">
    <source>
        <dbReference type="EMBL" id="MZP43683.1"/>
    </source>
</evidence>
<evidence type="ECO:0000313" key="11">
    <source>
        <dbReference type="Proteomes" id="UP000471031"/>
    </source>
</evidence>
<keyword evidence="11" id="KW-1185">Reference proteome</keyword>
<sequence>MNRNTDRLPSTSPPSALRRGGLWLPLLPFFLFVIAFELLPFLRMACLSIESPRGYSLIHYVELFQQKFFLIALGNSISLSLACSVIGLLIGMIGAHALTLLGEDGRDRLLVLINSTSNFAGVPLAFAYIVLLGTNGLLTLGLNALGFPLYDHFSLYSWSGLMLVYVYFQAPLAILLLYPAFAGLRDDWRDAVHSLGGSARHYWLYVGLPNILPSLAGAFSILFANAMGAYATAYALTSGNYSLAPLRIGNLIAGNVELNPNLAAAIAVTIGALLIAAMAVNHWTAHWVQRRMQHGGK</sequence>
<dbReference type="Pfam" id="PF00528">
    <property type="entry name" value="BPD_transp_1"/>
    <property type="match status" value="1"/>
</dbReference>
<comment type="similarity">
    <text evidence="2">Belongs to the binding-protein-dependent transport system permease family. CysTW subfamily.</text>
</comment>